<name>A0ABW3YVL4_MYCRA</name>
<keyword evidence="3" id="KW-1185">Reference proteome</keyword>
<keyword evidence="1" id="KW-0732">Signal</keyword>
<evidence type="ECO:0000313" key="3">
    <source>
        <dbReference type="Proteomes" id="UP001597173"/>
    </source>
</evidence>
<accession>A0ABW3YVL4</accession>
<dbReference type="Proteomes" id="UP001597173">
    <property type="component" value="Unassembled WGS sequence"/>
</dbReference>
<dbReference type="EMBL" id="JBHTNF010000003">
    <property type="protein sequence ID" value="MFD1327974.1"/>
    <property type="molecule type" value="Genomic_DNA"/>
</dbReference>
<comment type="caution">
    <text evidence="2">The sequence shown here is derived from an EMBL/GenBank/DDBJ whole genome shotgun (WGS) entry which is preliminary data.</text>
</comment>
<dbReference type="Pfam" id="PF11306">
    <property type="entry name" value="DUF3108"/>
    <property type="match status" value="1"/>
</dbReference>
<feature type="signal peptide" evidence="1">
    <location>
        <begin position="1"/>
        <end position="25"/>
    </location>
</feature>
<dbReference type="RefSeq" id="WP_374836867.1">
    <property type="nucleotide sequence ID" value="NZ_JBHEEW010000003.1"/>
</dbReference>
<reference evidence="3" key="1">
    <citation type="journal article" date="2019" name="Int. J. Syst. Evol. Microbiol.">
        <title>The Global Catalogue of Microorganisms (GCM) 10K type strain sequencing project: providing services to taxonomists for standard genome sequencing and annotation.</title>
        <authorList>
            <consortium name="The Broad Institute Genomics Platform"/>
            <consortium name="The Broad Institute Genome Sequencing Center for Infectious Disease"/>
            <person name="Wu L."/>
            <person name="Ma J."/>
        </authorList>
    </citation>
    <scope>NUCLEOTIDE SEQUENCE [LARGE SCALE GENOMIC DNA]</scope>
    <source>
        <strain evidence="3">CCUG 55609</strain>
    </source>
</reference>
<sequence length="259" mass="28113">MNWRAWFAAAAVPAVLAGSPAAAPAADISHITDYSIRLAGFPVATASFRSAFDGRRYTISGRMDSAGLAEILSSTHGTTSVSGTLADGKLRATNYSMSYRSGKRARAIDVAFRNGDVVRASVRPERKRQPENWVPVKASDMRSVLDPISGLIIPASTKVCPKTLPIFDGESRMDIKLFDKGTRPFSTRGFEGEVKVCGVRFVPRAGYRKGRKDVEYLRKLASMEIWFAKAEAVDMYAPVFVRIPTALGPVTVSATRFGG</sequence>
<organism evidence="2 3">
    <name type="scientific">Mycoplana ramosa</name>
    <name type="common">Mycoplana bullata</name>
    <dbReference type="NCBI Taxonomy" id="40837"/>
    <lineage>
        <taxon>Bacteria</taxon>
        <taxon>Pseudomonadati</taxon>
        <taxon>Pseudomonadota</taxon>
        <taxon>Alphaproteobacteria</taxon>
        <taxon>Hyphomicrobiales</taxon>
        <taxon>Rhizobiaceae</taxon>
        <taxon>Mycoplana</taxon>
    </lineage>
</organism>
<proteinExistence type="predicted"/>
<evidence type="ECO:0000256" key="1">
    <source>
        <dbReference type="SAM" id="SignalP"/>
    </source>
</evidence>
<evidence type="ECO:0000313" key="2">
    <source>
        <dbReference type="EMBL" id="MFD1327974.1"/>
    </source>
</evidence>
<gene>
    <name evidence="2" type="ORF">ACFQ33_08710</name>
</gene>
<dbReference type="InterPro" id="IPR021457">
    <property type="entry name" value="DUF3108"/>
</dbReference>
<feature type="chain" id="PRO_5047462521" evidence="1">
    <location>
        <begin position="26"/>
        <end position="259"/>
    </location>
</feature>
<protein>
    <submittedName>
        <fullName evidence="2">DUF3108 domain-containing protein</fullName>
    </submittedName>
</protein>